<dbReference type="RefSeq" id="WP_133060569.1">
    <property type="nucleotide sequence ID" value="NZ_CBCSCN010000011.1"/>
</dbReference>
<accession>A0A1X7ANW7</accession>
<reference evidence="1 2" key="1">
    <citation type="submission" date="2017-03" db="EMBL/GenBank/DDBJ databases">
        <authorList>
            <person name="Afonso C.L."/>
            <person name="Miller P.J."/>
            <person name="Scott M.A."/>
            <person name="Spackman E."/>
            <person name="Goraichik I."/>
            <person name="Dimitrov K.M."/>
            <person name="Suarez D.L."/>
            <person name="Swayne D.E."/>
        </authorList>
    </citation>
    <scope>NUCLEOTIDE SEQUENCE [LARGE SCALE GENOMIC DNA]</scope>
    <source>
        <strain evidence="1">SB41UT1</strain>
    </source>
</reference>
<sequence>MSIGAVVSDSAGYLGRGLVKCAKINTAVSFGIFTVSATMALTPFTLVVDTLFTDPDAKHEDGHDKYPVSEAMYKLSGRAVKELCDYTVETYNS</sequence>
<protein>
    <submittedName>
        <fullName evidence="1">Uncharacterized protein</fullName>
    </submittedName>
</protein>
<dbReference type="Proteomes" id="UP000196573">
    <property type="component" value="Unassembled WGS sequence"/>
</dbReference>
<organism evidence="1 2">
    <name type="scientific">Parendozoicomonas haliclonae</name>
    <dbReference type="NCBI Taxonomy" id="1960125"/>
    <lineage>
        <taxon>Bacteria</taxon>
        <taxon>Pseudomonadati</taxon>
        <taxon>Pseudomonadota</taxon>
        <taxon>Gammaproteobacteria</taxon>
        <taxon>Oceanospirillales</taxon>
        <taxon>Endozoicomonadaceae</taxon>
        <taxon>Parendozoicomonas</taxon>
    </lineage>
</organism>
<keyword evidence="2" id="KW-1185">Reference proteome</keyword>
<evidence type="ECO:0000313" key="1">
    <source>
        <dbReference type="EMBL" id="SMA49822.1"/>
    </source>
</evidence>
<dbReference type="EMBL" id="FWPT01000009">
    <property type="protein sequence ID" value="SMA49822.1"/>
    <property type="molecule type" value="Genomic_DNA"/>
</dbReference>
<evidence type="ECO:0000313" key="2">
    <source>
        <dbReference type="Proteomes" id="UP000196573"/>
    </source>
</evidence>
<dbReference type="AlphaFoldDB" id="A0A1X7ANW7"/>
<name>A0A1X7ANW7_9GAMM</name>
<gene>
    <name evidence="1" type="ORF">EHSB41UT_03611</name>
</gene>
<proteinExistence type="predicted"/>